<dbReference type="KEGG" id="tdf:H9L22_17520"/>
<accession>A0A7H0H5R2</accession>
<evidence type="ECO:0000313" key="2">
    <source>
        <dbReference type="Proteomes" id="UP000516117"/>
    </source>
</evidence>
<sequence length="121" mass="14146">MDPQDDSMMRWVVHHYRYDPLRRERRHVLVSAFDNEREFDECMSELSREVENRRRAEHGDQRERVTGTIWEPGHLARAATGHLVRRAIEHGADPSRLLDSGELPDNMALLHFADGDSEEQA</sequence>
<protein>
    <submittedName>
        <fullName evidence="1">Uncharacterized protein</fullName>
    </submittedName>
</protein>
<dbReference type="Proteomes" id="UP000516117">
    <property type="component" value="Chromosome"/>
</dbReference>
<dbReference type="EMBL" id="CP060789">
    <property type="protein sequence ID" value="QNP55878.1"/>
    <property type="molecule type" value="Genomic_DNA"/>
</dbReference>
<name>A0A7H0H5R2_9ACTN</name>
<organism evidence="1 2">
    <name type="scientific">Tessaracoccus defluvii</name>
    <dbReference type="NCBI Taxonomy" id="1285901"/>
    <lineage>
        <taxon>Bacteria</taxon>
        <taxon>Bacillati</taxon>
        <taxon>Actinomycetota</taxon>
        <taxon>Actinomycetes</taxon>
        <taxon>Propionibacteriales</taxon>
        <taxon>Propionibacteriaceae</taxon>
        <taxon>Tessaracoccus</taxon>
    </lineage>
</organism>
<dbReference type="RefSeq" id="WP_187721000.1">
    <property type="nucleotide sequence ID" value="NZ_CP060789.1"/>
</dbReference>
<proteinExistence type="predicted"/>
<gene>
    <name evidence="1" type="ORF">H9L22_17520</name>
</gene>
<dbReference type="AlphaFoldDB" id="A0A7H0H5R2"/>
<evidence type="ECO:0000313" key="1">
    <source>
        <dbReference type="EMBL" id="QNP55878.1"/>
    </source>
</evidence>
<reference evidence="1 2" key="1">
    <citation type="submission" date="2020-08" db="EMBL/GenBank/DDBJ databases">
        <title>Genome sequence of Tessaracoccus defluvii JCM 17540T.</title>
        <authorList>
            <person name="Hyun D.-W."/>
            <person name="Bae J.-W."/>
        </authorList>
    </citation>
    <scope>NUCLEOTIDE SEQUENCE [LARGE SCALE GENOMIC DNA]</scope>
    <source>
        <strain evidence="1 2">JCM 17540</strain>
    </source>
</reference>
<keyword evidence="2" id="KW-1185">Reference proteome</keyword>